<protein>
    <submittedName>
        <fullName evidence="1">Fruiting body developmental protein S (CRISPR-associated) family protein</fullName>
    </submittedName>
</protein>
<comment type="caution">
    <text evidence="1">The sequence shown here is derived from an EMBL/GenBank/DDBJ whole genome shotgun (WGS) entry which is preliminary data.</text>
</comment>
<dbReference type="AlphaFoldDB" id="A0A0E2BE78"/>
<dbReference type="EMBL" id="AHMY02000045">
    <property type="protein sequence ID" value="EKO15487.1"/>
    <property type="molecule type" value="Genomic_DNA"/>
</dbReference>
<dbReference type="Proteomes" id="UP000006253">
    <property type="component" value="Unassembled WGS sequence"/>
</dbReference>
<gene>
    <name evidence="1" type="ORF">LEP1GSC081_0649</name>
</gene>
<evidence type="ECO:0000313" key="1">
    <source>
        <dbReference type="EMBL" id="EKO15487.1"/>
    </source>
</evidence>
<reference evidence="1 2" key="1">
    <citation type="submission" date="2012-10" db="EMBL/GenBank/DDBJ databases">
        <authorList>
            <person name="Harkins D.M."/>
            <person name="Durkin A.S."/>
            <person name="Brinkac L.M."/>
            <person name="Selengut J.D."/>
            <person name="Sanka R."/>
            <person name="DePew J."/>
            <person name="Purushe J."/>
            <person name="Peacock S.J."/>
            <person name="Thaipadungpanit J."/>
            <person name="Wuthiekanun V.W."/>
            <person name="Day N.P."/>
            <person name="Vinetz J.M."/>
            <person name="Sutton G.G."/>
            <person name="Nelson W.C."/>
            <person name="Fouts D.E."/>
        </authorList>
    </citation>
    <scope>NUCLEOTIDE SEQUENCE [LARGE SCALE GENOMIC DNA]</scope>
    <source>
        <strain evidence="1 2">H1</strain>
    </source>
</reference>
<accession>A0A0E2BE78</accession>
<organism evidence="1 2">
    <name type="scientific">Leptospira kirschneri str. H1</name>
    <dbReference type="NCBI Taxonomy" id="1049966"/>
    <lineage>
        <taxon>Bacteria</taxon>
        <taxon>Pseudomonadati</taxon>
        <taxon>Spirochaetota</taxon>
        <taxon>Spirochaetia</taxon>
        <taxon>Leptospirales</taxon>
        <taxon>Leptospiraceae</taxon>
        <taxon>Leptospira</taxon>
    </lineage>
</organism>
<name>A0A0E2BE78_9LEPT</name>
<proteinExistence type="predicted"/>
<evidence type="ECO:0000313" key="2">
    <source>
        <dbReference type="Proteomes" id="UP000006253"/>
    </source>
</evidence>
<sequence length="142" mass="16392">MRKMWRVKSIQSGPGLKENATPDFQELLTGTELLIWVRNGNEISETTLKKRIQSAFENPKTVLRFGSLCLGESAHLVNDIRYATDSDQKPFRILKPAELGEISLPIWPDHVGSFNTKWRQFLIEESLEYRDIRNDEFISISP</sequence>